<dbReference type="AlphaFoldDB" id="A0A2G8L9X1"/>
<keyword evidence="2" id="KW-1185">Reference proteome</keyword>
<name>A0A2G8L9X1_STIJA</name>
<accession>A0A2G8L9X1</accession>
<evidence type="ECO:0000313" key="1">
    <source>
        <dbReference type="EMBL" id="PIK57056.1"/>
    </source>
</evidence>
<sequence>MDCSLKDLKSCVLWLPNGWQERGYKLNIHSGRWQNRDSDEELSDKGYQEELALFRQRYRSANVY</sequence>
<organism evidence="1 2">
    <name type="scientific">Stichopus japonicus</name>
    <name type="common">Sea cucumber</name>
    <dbReference type="NCBI Taxonomy" id="307972"/>
    <lineage>
        <taxon>Eukaryota</taxon>
        <taxon>Metazoa</taxon>
        <taxon>Echinodermata</taxon>
        <taxon>Eleutherozoa</taxon>
        <taxon>Echinozoa</taxon>
        <taxon>Holothuroidea</taxon>
        <taxon>Aspidochirotacea</taxon>
        <taxon>Aspidochirotida</taxon>
        <taxon>Stichopodidae</taxon>
        <taxon>Apostichopus</taxon>
    </lineage>
</organism>
<proteinExistence type="predicted"/>
<protein>
    <submittedName>
        <fullName evidence="1">Uncharacterized protein</fullName>
    </submittedName>
</protein>
<dbReference type="Proteomes" id="UP000230750">
    <property type="component" value="Unassembled WGS sequence"/>
</dbReference>
<reference evidence="1 2" key="1">
    <citation type="journal article" date="2017" name="PLoS Biol.">
        <title>The sea cucumber genome provides insights into morphological evolution and visceral regeneration.</title>
        <authorList>
            <person name="Zhang X."/>
            <person name="Sun L."/>
            <person name="Yuan J."/>
            <person name="Sun Y."/>
            <person name="Gao Y."/>
            <person name="Zhang L."/>
            <person name="Li S."/>
            <person name="Dai H."/>
            <person name="Hamel J.F."/>
            <person name="Liu C."/>
            <person name="Yu Y."/>
            <person name="Liu S."/>
            <person name="Lin W."/>
            <person name="Guo K."/>
            <person name="Jin S."/>
            <person name="Xu P."/>
            <person name="Storey K.B."/>
            <person name="Huan P."/>
            <person name="Zhang T."/>
            <person name="Zhou Y."/>
            <person name="Zhang J."/>
            <person name="Lin C."/>
            <person name="Li X."/>
            <person name="Xing L."/>
            <person name="Huo D."/>
            <person name="Sun M."/>
            <person name="Wang L."/>
            <person name="Mercier A."/>
            <person name="Li F."/>
            <person name="Yang H."/>
            <person name="Xiang J."/>
        </authorList>
    </citation>
    <scope>NUCLEOTIDE SEQUENCE [LARGE SCALE GENOMIC DNA]</scope>
    <source>
        <strain evidence="1">Shaxun</strain>
        <tissue evidence="1">Muscle</tissue>
    </source>
</reference>
<comment type="caution">
    <text evidence="1">The sequence shown here is derived from an EMBL/GenBank/DDBJ whole genome shotgun (WGS) entry which is preliminary data.</text>
</comment>
<evidence type="ECO:0000313" key="2">
    <source>
        <dbReference type="Proteomes" id="UP000230750"/>
    </source>
</evidence>
<dbReference type="EMBL" id="MRZV01000155">
    <property type="protein sequence ID" value="PIK57056.1"/>
    <property type="molecule type" value="Genomic_DNA"/>
</dbReference>
<gene>
    <name evidence="1" type="ORF">BSL78_06052</name>
</gene>